<comment type="caution">
    <text evidence="2">The sequence shown here is derived from an EMBL/GenBank/DDBJ whole genome shotgun (WGS) entry which is preliminary data.</text>
</comment>
<evidence type="ECO:0000313" key="3">
    <source>
        <dbReference type="Proteomes" id="UP000652763"/>
    </source>
</evidence>
<gene>
    <name evidence="2" type="ORF">H9638_08515</name>
</gene>
<dbReference type="Proteomes" id="UP000652763">
    <property type="component" value="Unassembled WGS sequence"/>
</dbReference>
<keyword evidence="3" id="KW-1185">Reference proteome</keyword>
<reference evidence="2 3" key="1">
    <citation type="submission" date="2020-08" db="EMBL/GenBank/DDBJ databases">
        <title>A Genomic Blueprint of the Chicken Gut Microbiome.</title>
        <authorList>
            <person name="Gilroy R."/>
            <person name="Ravi A."/>
            <person name="Getino M."/>
            <person name="Pursley I."/>
            <person name="Horton D.L."/>
            <person name="Alikhan N.-F."/>
            <person name="Baker D."/>
            <person name="Gharbi K."/>
            <person name="Hall N."/>
            <person name="Watson M."/>
            <person name="Adriaenssens E.M."/>
            <person name="Foster-Nyarko E."/>
            <person name="Jarju S."/>
            <person name="Secka A."/>
            <person name="Antonio M."/>
            <person name="Oren A."/>
            <person name="Chaudhuri R."/>
            <person name="La Ragione R.M."/>
            <person name="Hildebrand F."/>
            <person name="Pallen M.J."/>
        </authorList>
    </citation>
    <scope>NUCLEOTIDE SEQUENCE [LARGE SCALE GENOMIC DNA]</scope>
    <source>
        <strain evidence="2 3">Sa2BUA2</strain>
    </source>
</reference>
<accession>A0ABR8YI99</accession>
<evidence type="ECO:0000256" key="1">
    <source>
        <dbReference type="SAM" id="MobiDB-lite"/>
    </source>
</evidence>
<dbReference type="RefSeq" id="WP_191746758.1">
    <property type="nucleotide sequence ID" value="NZ_JACSQC010000003.1"/>
</dbReference>
<organism evidence="2 3">
    <name type="scientific">Arthrobacter pullicola</name>
    <dbReference type="NCBI Taxonomy" id="2762224"/>
    <lineage>
        <taxon>Bacteria</taxon>
        <taxon>Bacillati</taxon>
        <taxon>Actinomycetota</taxon>
        <taxon>Actinomycetes</taxon>
        <taxon>Micrococcales</taxon>
        <taxon>Micrococcaceae</taxon>
        <taxon>Arthrobacter</taxon>
    </lineage>
</organism>
<name>A0ABR8YI99_9MICC</name>
<sequence length="98" mass="10427">MSVSIRLTEAAAGELGETAFIQFADSAQNDYAYNTTEGGTARILRTDPGTGNWKVLMEFSPPAWIRITGTRFPANSNMLGGEAGTAEGLDPSTRTPTQ</sequence>
<feature type="region of interest" description="Disordered" evidence="1">
    <location>
        <begin position="76"/>
        <end position="98"/>
    </location>
</feature>
<evidence type="ECO:0000313" key="2">
    <source>
        <dbReference type="EMBL" id="MBD8043856.1"/>
    </source>
</evidence>
<dbReference type="EMBL" id="JACSQC010000003">
    <property type="protein sequence ID" value="MBD8043856.1"/>
    <property type="molecule type" value="Genomic_DNA"/>
</dbReference>
<proteinExistence type="predicted"/>
<protein>
    <submittedName>
        <fullName evidence="2">Uncharacterized protein</fullName>
    </submittedName>
</protein>